<dbReference type="InterPro" id="IPR025110">
    <property type="entry name" value="AMP-bd_C"/>
</dbReference>
<dbReference type="SUPFAM" id="SSF56801">
    <property type="entry name" value="Acetyl-CoA synthetase-like"/>
    <property type="match status" value="1"/>
</dbReference>
<dbReference type="PANTHER" id="PTHR43201:SF8">
    <property type="entry name" value="ACYL-COA SYNTHETASE FAMILY MEMBER 3"/>
    <property type="match status" value="1"/>
</dbReference>
<evidence type="ECO:0000313" key="4">
    <source>
        <dbReference type="EMBL" id="MEO3692696.1"/>
    </source>
</evidence>
<dbReference type="InterPro" id="IPR000873">
    <property type="entry name" value="AMP-dep_synth/lig_dom"/>
</dbReference>
<sequence>MNTMNLFTALRQGFPADLERTAIDAEGALYTWRDLDRASAMLANLLASLDLPAGSRVAAHTDKSVEALLLYLAVLRAGLVYLPLNPAYQQAELDHFLRDAEPAVVVCAGRNFGWVSKLAFQLGTAYVFTLNDDRSGTLLDRAAQMPDAHTPVARKADDLAAILYTSGTTGRSKGAMLSHGNLLSNAQTLKTYWDWKPGDVLIHALPIFHVHGLFVASHGALLNGSTMLWLNRFDPRAVIERLPRATVFMGVPTLYVRLLAEATLTREACRQMRLFISGSAPLLIETFKDFEARTGHAILERYGMSETVMLTSNPCRAADGTRVGGTVGPALPGVRVRVVRADGSACGVDEIGDVQVSGPNVFSGYWRLPEKTAEEFTADGWFKTGDVGRFDAKRYLTIVGRSKDVIITGGFNVYPAEIESYLNEMPGVAESAVIGVPHPDFGEAVVAVVTARPGQAVDAAGLIAALKARIAGFKVPKQVDVVPELPRNAMGKVQKNLLRAARQALFKR</sequence>
<dbReference type="Pfam" id="PF00501">
    <property type="entry name" value="AMP-binding"/>
    <property type="match status" value="1"/>
</dbReference>
<evidence type="ECO:0000259" key="2">
    <source>
        <dbReference type="Pfam" id="PF00501"/>
    </source>
</evidence>
<dbReference type="PROSITE" id="PS00455">
    <property type="entry name" value="AMP_BINDING"/>
    <property type="match status" value="1"/>
</dbReference>
<dbReference type="InterPro" id="IPR042099">
    <property type="entry name" value="ANL_N_sf"/>
</dbReference>
<dbReference type="Gene3D" id="3.40.50.12780">
    <property type="entry name" value="N-terminal domain of ligase-like"/>
    <property type="match status" value="1"/>
</dbReference>
<dbReference type="InterPro" id="IPR045851">
    <property type="entry name" value="AMP-bd_C_sf"/>
</dbReference>
<protein>
    <submittedName>
        <fullName evidence="4">Malonyl-CoA synthase</fullName>
    </submittedName>
</protein>
<keyword evidence="5" id="KW-1185">Reference proteome</keyword>
<dbReference type="Proteomes" id="UP001495147">
    <property type="component" value="Unassembled WGS sequence"/>
</dbReference>
<feature type="domain" description="AMP-binding enzyme C-terminal" evidence="3">
    <location>
        <begin position="417"/>
        <end position="492"/>
    </location>
</feature>
<reference evidence="4 5" key="1">
    <citation type="submission" date="2024-05" db="EMBL/GenBank/DDBJ databases">
        <title>Roseateles sp. DJS-2-20 16S ribosomal RNA gene Genome sequencing and assembly.</title>
        <authorList>
            <person name="Woo H."/>
        </authorList>
    </citation>
    <scope>NUCLEOTIDE SEQUENCE [LARGE SCALE GENOMIC DNA]</scope>
    <source>
        <strain evidence="4 5">DJS-2-20</strain>
    </source>
</reference>
<dbReference type="RefSeq" id="WP_347705716.1">
    <property type="nucleotide sequence ID" value="NZ_JBDPZD010000004.1"/>
</dbReference>
<comment type="similarity">
    <text evidence="1">Belongs to the ATP-dependent AMP-binding enzyme family.</text>
</comment>
<dbReference type="PANTHER" id="PTHR43201">
    <property type="entry name" value="ACYL-COA SYNTHETASE"/>
    <property type="match status" value="1"/>
</dbReference>
<evidence type="ECO:0000256" key="1">
    <source>
        <dbReference type="ARBA" id="ARBA00006432"/>
    </source>
</evidence>
<evidence type="ECO:0000259" key="3">
    <source>
        <dbReference type="Pfam" id="PF13193"/>
    </source>
</evidence>
<gene>
    <name evidence="4" type="ORF">ABDJ85_14555</name>
</gene>
<dbReference type="EMBL" id="JBDPZD010000004">
    <property type="protein sequence ID" value="MEO3692696.1"/>
    <property type="molecule type" value="Genomic_DNA"/>
</dbReference>
<evidence type="ECO:0000313" key="5">
    <source>
        <dbReference type="Proteomes" id="UP001495147"/>
    </source>
</evidence>
<dbReference type="Gene3D" id="3.30.300.30">
    <property type="match status" value="1"/>
</dbReference>
<accession>A0ABV0G4N5</accession>
<dbReference type="InterPro" id="IPR020845">
    <property type="entry name" value="AMP-binding_CS"/>
</dbReference>
<dbReference type="Pfam" id="PF13193">
    <property type="entry name" value="AMP-binding_C"/>
    <property type="match status" value="1"/>
</dbReference>
<feature type="domain" description="AMP-dependent synthetase/ligase" evidence="2">
    <location>
        <begin position="19"/>
        <end position="366"/>
    </location>
</feature>
<proteinExistence type="inferred from homology"/>
<dbReference type="NCBIfam" id="NF005702">
    <property type="entry name" value="PRK07514.1"/>
    <property type="match status" value="1"/>
</dbReference>
<comment type="caution">
    <text evidence="4">The sequence shown here is derived from an EMBL/GenBank/DDBJ whole genome shotgun (WGS) entry which is preliminary data.</text>
</comment>
<dbReference type="CDD" id="cd05941">
    <property type="entry name" value="MCS"/>
    <property type="match status" value="1"/>
</dbReference>
<name>A0ABV0G4N5_9BURK</name>
<organism evidence="4 5">
    <name type="scientific">Roseateles paludis</name>
    <dbReference type="NCBI Taxonomy" id="3145238"/>
    <lineage>
        <taxon>Bacteria</taxon>
        <taxon>Pseudomonadati</taxon>
        <taxon>Pseudomonadota</taxon>
        <taxon>Betaproteobacteria</taxon>
        <taxon>Burkholderiales</taxon>
        <taxon>Sphaerotilaceae</taxon>
        <taxon>Roseateles</taxon>
    </lineage>
</organism>